<evidence type="ECO:0000313" key="1">
    <source>
        <dbReference type="EMBL" id="GFN75314.1"/>
    </source>
</evidence>
<proteinExistence type="predicted"/>
<reference evidence="1 2" key="1">
    <citation type="journal article" date="2021" name="Elife">
        <title>Chloroplast acquisition without the gene transfer in kleptoplastic sea slugs, Plakobranchus ocellatus.</title>
        <authorList>
            <person name="Maeda T."/>
            <person name="Takahashi S."/>
            <person name="Yoshida T."/>
            <person name="Shimamura S."/>
            <person name="Takaki Y."/>
            <person name="Nagai Y."/>
            <person name="Toyoda A."/>
            <person name="Suzuki Y."/>
            <person name="Arimoto A."/>
            <person name="Ishii H."/>
            <person name="Satoh N."/>
            <person name="Nishiyama T."/>
            <person name="Hasebe M."/>
            <person name="Maruyama T."/>
            <person name="Minagawa J."/>
            <person name="Obokata J."/>
            <person name="Shigenobu S."/>
        </authorList>
    </citation>
    <scope>NUCLEOTIDE SEQUENCE [LARGE SCALE GENOMIC DNA]</scope>
</reference>
<dbReference type="AlphaFoldDB" id="A0AAV3XXG0"/>
<organism evidence="1 2">
    <name type="scientific">Plakobranchus ocellatus</name>
    <dbReference type="NCBI Taxonomy" id="259542"/>
    <lineage>
        <taxon>Eukaryota</taxon>
        <taxon>Metazoa</taxon>
        <taxon>Spiralia</taxon>
        <taxon>Lophotrochozoa</taxon>
        <taxon>Mollusca</taxon>
        <taxon>Gastropoda</taxon>
        <taxon>Heterobranchia</taxon>
        <taxon>Euthyneura</taxon>
        <taxon>Panpulmonata</taxon>
        <taxon>Sacoglossa</taxon>
        <taxon>Placobranchoidea</taxon>
        <taxon>Plakobranchidae</taxon>
        <taxon>Plakobranchus</taxon>
    </lineage>
</organism>
<gene>
    <name evidence="1" type="ORF">PoB_000182000</name>
</gene>
<name>A0AAV3XXG0_9GAST</name>
<dbReference type="Proteomes" id="UP000735302">
    <property type="component" value="Unassembled WGS sequence"/>
</dbReference>
<evidence type="ECO:0000313" key="2">
    <source>
        <dbReference type="Proteomes" id="UP000735302"/>
    </source>
</evidence>
<sequence>MLFQDMLFDVHWVARAVTYWAGTTYWSRFSRRWLPPPQLYLFSILGSHRCPTSLCPDCLCPFLSTCGARILGREQSPGTYVQTDWPRGPEIVMAGGNLLCPL</sequence>
<comment type="caution">
    <text evidence="1">The sequence shown here is derived from an EMBL/GenBank/DDBJ whole genome shotgun (WGS) entry which is preliminary data.</text>
</comment>
<dbReference type="EMBL" id="BLXT01000264">
    <property type="protein sequence ID" value="GFN75314.1"/>
    <property type="molecule type" value="Genomic_DNA"/>
</dbReference>
<protein>
    <submittedName>
        <fullName evidence="1">Uncharacterized protein</fullName>
    </submittedName>
</protein>
<accession>A0AAV3XXG0</accession>
<keyword evidence="2" id="KW-1185">Reference proteome</keyword>